<dbReference type="EMBL" id="JADEYS010000019">
    <property type="protein sequence ID" value="MBE9398848.1"/>
    <property type="molecule type" value="Genomic_DNA"/>
</dbReference>
<feature type="transmembrane region" description="Helical" evidence="6">
    <location>
        <begin position="237"/>
        <end position="258"/>
    </location>
</feature>
<dbReference type="InterPro" id="IPR004923">
    <property type="entry name" value="FTR1/Fip1/EfeU"/>
</dbReference>
<evidence type="ECO:0000313" key="8">
    <source>
        <dbReference type="EMBL" id="MBE9398848.1"/>
    </source>
</evidence>
<comment type="similarity">
    <text evidence="2">Belongs to the oxidase-dependent Fe transporter (OFeT) (TC 9.A.10.1) family.</text>
</comment>
<dbReference type="PANTHER" id="PTHR31632:SF2">
    <property type="entry name" value="PLASMA MEMBRANE IRON PERMEASE"/>
    <property type="match status" value="1"/>
</dbReference>
<gene>
    <name evidence="8" type="ORF">IOQ59_16425</name>
</gene>
<evidence type="ECO:0000313" key="9">
    <source>
        <dbReference type="Proteomes" id="UP000640333"/>
    </source>
</evidence>
<sequence>MKTYLKHSLFLLLLVLPLQAQSASDYRAIMADLIQRGDQLSSDYSPGQALVFGNQYSQLYFGHFEGQGLEFAVGQADNDAMLAIEIQFSRLINTAMTGQPKPEIDAQWQGLRQQLSSAPMLESGGASFAELVVQSLLILLREGIEALLVIAALIAYLRKAGAADRVYLIWLGSLAALGASVLTAIALHKLIQNSGAARETLEGVTMLIAAILLSYVSVWLFARREMQQWQGFIQDRLGSAVSGGSLWAIVSVAFFAVYREGAETILFYQALVGDAEGQWHAIATGFGLAVIALLIVYLLIFQLSVRLPLKHFFTGTAALLYVLSVIFTGKAVLELQVAGWLGNSYLASVPTISWLGLFPSLQSILSQLVMILLPVLGWLLIRLRSSQASAIDTEVTSRPI</sequence>
<comment type="subcellular location">
    <subcellularLocation>
        <location evidence="1">Membrane</location>
        <topology evidence="1">Multi-pass membrane protein</topology>
    </subcellularLocation>
</comment>
<evidence type="ECO:0000256" key="7">
    <source>
        <dbReference type="SAM" id="SignalP"/>
    </source>
</evidence>
<evidence type="ECO:0000256" key="2">
    <source>
        <dbReference type="ARBA" id="ARBA00008333"/>
    </source>
</evidence>
<protein>
    <submittedName>
        <fullName evidence="8">FTR1 family iron permease</fullName>
    </submittedName>
</protein>
<evidence type="ECO:0000256" key="3">
    <source>
        <dbReference type="ARBA" id="ARBA00022692"/>
    </source>
</evidence>
<reference evidence="8" key="1">
    <citation type="submission" date="2020-10" db="EMBL/GenBank/DDBJ databases">
        <title>Bacterium isolated from coastal waters sediment.</title>
        <authorList>
            <person name="Chen R.-J."/>
            <person name="Lu D.-C."/>
            <person name="Zhu K.-L."/>
            <person name="Du Z.-J."/>
        </authorList>
    </citation>
    <scope>NUCLEOTIDE SEQUENCE</scope>
    <source>
        <strain evidence="8">N1Y112</strain>
    </source>
</reference>
<dbReference type="RefSeq" id="WP_193954545.1">
    <property type="nucleotide sequence ID" value="NZ_JADEYS010000019.1"/>
</dbReference>
<organism evidence="8 9">
    <name type="scientific">Pontibacterium sinense</name>
    <dbReference type="NCBI Taxonomy" id="2781979"/>
    <lineage>
        <taxon>Bacteria</taxon>
        <taxon>Pseudomonadati</taxon>
        <taxon>Pseudomonadota</taxon>
        <taxon>Gammaproteobacteria</taxon>
        <taxon>Oceanospirillales</taxon>
        <taxon>Oceanospirillaceae</taxon>
        <taxon>Pontibacterium</taxon>
    </lineage>
</organism>
<comment type="caution">
    <text evidence="8">The sequence shown here is derived from an EMBL/GenBank/DDBJ whole genome shotgun (WGS) entry which is preliminary data.</text>
</comment>
<accession>A0A8J7FM79</accession>
<evidence type="ECO:0000256" key="1">
    <source>
        <dbReference type="ARBA" id="ARBA00004141"/>
    </source>
</evidence>
<feature type="transmembrane region" description="Helical" evidence="6">
    <location>
        <begin position="352"/>
        <end position="381"/>
    </location>
</feature>
<dbReference type="GO" id="GO:0033573">
    <property type="term" value="C:high-affinity iron permease complex"/>
    <property type="evidence" value="ECO:0007669"/>
    <property type="project" value="InterPro"/>
</dbReference>
<keyword evidence="4 6" id="KW-1133">Transmembrane helix</keyword>
<proteinExistence type="inferred from homology"/>
<evidence type="ECO:0000256" key="6">
    <source>
        <dbReference type="SAM" id="Phobius"/>
    </source>
</evidence>
<feature type="transmembrane region" description="Helical" evidence="6">
    <location>
        <begin position="312"/>
        <end position="332"/>
    </location>
</feature>
<name>A0A8J7FM79_9GAMM</name>
<evidence type="ECO:0000256" key="4">
    <source>
        <dbReference type="ARBA" id="ARBA00022989"/>
    </source>
</evidence>
<keyword evidence="7" id="KW-0732">Signal</keyword>
<feature type="transmembrane region" description="Helical" evidence="6">
    <location>
        <begin position="168"/>
        <end position="191"/>
    </location>
</feature>
<dbReference type="PANTHER" id="PTHR31632">
    <property type="entry name" value="IRON TRANSPORTER FTH1"/>
    <property type="match status" value="1"/>
</dbReference>
<feature type="transmembrane region" description="Helical" evidence="6">
    <location>
        <begin position="278"/>
        <end position="300"/>
    </location>
</feature>
<evidence type="ECO:0000256" key="5">
    <source>
        <dbReference type="ARBA" id="ARBA00023136"/>
    </source>
</evidence>
<dbReference type="GO" id="GO:0015093">
    <property type="term" value="F:ferrous iron transmembrane transporter activity"/>
    <property type="evidence" value="ECO:0007669"/>
    <property type="project" value="TreeGrafter"/>
</dbReference>
<dbReference type="Pfam" id="PF03239">
    <property type="entry name" value="FTR1"/>
    <property type="match status" value="1"/>
</dbReference>
<keyword evidence="9" id="KW-1185">Reference proteome</keyword>
<dbReference type="Proteomes" id="UP000640333">
    <property type="component" value="Unassembled WGS sequence"/>
</dbReference>
<keyword evidence="3 6" id="KW-0812">Transmembrane</keyword>
<keyword evidence="5 6" id="KW-0472">Membrane</keyword>
<feature type="chain" id="PRO_5035323799" evidence="7">
    <location>
        <begin position="23"/>
        <end position="400"/>
    </location>
</feature>
<dbReference type="AlphaFoldDB" id="A0A8J7FM79"/>
<feature type="transmembrane region" description="Helical" evidence="6">
    <location>
        <begin position="203"/>
        <end position="222"/>
    </location>
</feature>
<feature type="signal peptide" evidence="7">
    <location>
        <begin position="1"/>
        <end position="22"/>
    </location>
</feature>